<dbReference type="InterPro" id="IPR000700">
    <property type="entry name" value="PAS-assoc_C"/>
</dbReference>
<dbReference type="SMART" id="SM00086">
    <property type="entry name" value="PAC"/>
    <property type="match status" value="3"/>
</dbReference>
<feature type="domain" description="PAC" evidence="7">
    <location>
        <begin position="233"/>
        <end position="285"/>
    </location>
</feature>
<feature type="domain" description="PAC" evidence="7">
    <location>
        <begin position="361"/>
        <end position="413"/>
    </location>
</feature>
<dbReference type="PROSITE" id="PS50113">
    <property type="entry name" value="PAC"/>
    <property type="match status" value="3"/>
</dbReference>
<dbReference type="InterPro" id="IPR000014">
    <property type="entry name" value="PAS"/>
</dbReference>
<dbReference type="Gene3D" id="2.10.70.100">
    <property type="match status" value="1"/>
</dbReference>
<dbReference type="Gene3D" id="3.30.450.20">
    <property type="entry name" value="PAS domain"/>
    <property type="match status" value="4"/>
</dbReference>
<evidence type="ECO:0000256" key="1">
    <source>
        <dbReference type="ARBA" id="ARBA00000085"/>
    </source>
</evidence>
<reference evidence="8" key="1">
    <citation type="submission" date="2022-04" db="EMBL/GenBank/DDBJ databases">
        <title>Complete genome sequence of a cyanobacterium, Nostoc sp. SO-36, isolated in Antarctica.</title>
        <authorList>
            <person name="Kanesaki Y."/>
            <person name="Effendi D."/>
            <person name="Sakamoto T."/>
            <person name="Ohtani S."/>
            <person name="Awai K."/>
        </authorList>
    </citation>
    <scope>NUCLEOTIDE SEQUENCE</scope>
    <source>
        <strain evidence="8">SO-36</strain>
    </source>
</reference>
<evidence type="ECO:0000256" key="5">
    <source>
        <dbReference type="ARBA" id="ARBA00022777"/>
    </source>
</evidence>
<dbReference type="InterPro" id="IPR013767">
    <property type="entry name" value="PAS_fold"/>
</dbReference>
<sequence>MLIPEGRDISEQQAALRERQKAEETLRQNEERWQLAIAGTKEGIWDWDISTNQTFRSRRWFTMLGYEPNELSDRDDEWSIRIHPDDYARVMAAQEAYLLRQVSDYKVEYRLRCKNGSYRWFKSRAKGIWNKQGNPLRLVGSLEDITDRIQTEERLRRSEALLATTQQIAHVGSWEFNLETKKRCWSIETFRIFGLNPTQSEPTEEEFLQIVHPDDRAWMKTHIQQAIAQETFFNTEYRIVRPDGLVRYLEAKAEIAYDPQGQAVKLLGSVLDITERKQTEAALARSEEQLRLTLEFNHIGIWDWNLKTGEVVWNDNHYRLLGLEPEISVASYQLWRDCVHPEDVDQIEQAVSNALEQHTNFQGEYRVIYPNGSVHWFTGKGRGVYNEVGDPVQMLGVIIDISDVYDELRLRKQAEAALRESEARFQAFMNNSPVLAWISNTDGHILYSNQVYLRTFQLLPEQVIGQSVFDLYHR</sequence>
<dbReference type="InterPro" id="IPR013655">
    <property type="entry name" value="PAS_fold_3"/>
</dbReference>
<dbReference type="InterPro" id="IPR035965">
    <property type="entry name" value="PAS-like_dom_sf"/>
</dbReference>
<evidence type="ECO:0000256" key="3">
    <source>
        <dbReference type="ARBA" id="ARBA00022553"/>
    </source>
</evidence>
<dbReference type="InterPro" id="IPR052162">
    <property type="entry name" value="Sensor_kinase/Photoreceptor"/>
</dbReference>
<keyword evidence="9" id="KW-1185">Reference proteome</keyword>
<dbReference type="InterPro" id="IPR001610">
    <property type="entry name" value="PAC"/>
</dbReference>
<feature type="domain" description="PAS" evidence="6">
    <location>
        <begin position="29"/>
        <end position="101"/>
    </location>
</feature>
<name>A0ABM7YY36_NOSCO</name>
<accession>A0ABM7YY36</accession>
<feature type="domain" description="PAC" evidence="7">
    <location>
        <begin position="105"/>
        <end position="157"/>
    </location>
</feature>
<feature type="domain" description="PAS" evidence="6">
    <location>
        <begin position="286"/>
        <end position="358"/>
    </location>
</feature>
<keyword evidence="5" id="KW-0418">Kinase</keyword>
<dbReference type="PROSITE" id="PS50112">
    <property type="entry name" value="PAS"/>
    <property type="match status" value="3"/>
</dbReference>
<dbReference type="Pfam" id="PF00989">
    <property type="entry name" value="PAS"/>
    <property type="match status" value="1"/>
</dbReference>
<dbReference type="Pfam" id="PF08447">
    <property type="entry name" value="PAS_3"/>
    <property type="match status" value="3"/>
</dbReference>
<evidence type="ECO:0000259" key="6">
    <source>
        <dbReference type="PROSITE" id="PS50112"/>
    </source>
</evidence>
<comment type="catalytic activity">
    <reaction evidence="1">
        <text>ATP + protein L-histidine = ADP + protein N-phospho-L-histidine.</text>
        <dbReference type="EC" id="2.7.13.3"/>
    </reaction>
</comment>
<dbReference type="PANTHER" id="PTHR43304">
    <property type="entry name" value="PHYTOCHROME-LIKE PROTEIN CPH1"/>
    <property type="match status" value="1"/>
</dbReference>
<evidence type="ECO:0000313" key="9">
    <source>
        <dbReference type="Proteomes" id="UP001055453"/>
    </source>
</evidence>
<proteinExistence type="predicted"/>
<evidence type="ECO:0000313" key="8">
    <source>
        <dbReference type="EMBL" id="BDI15539.1"/>
    </source>
</evidence>
<dbReference type="EC" id="2.7.13.3" evidence="2"/>
<dbReference type="CDD" id="cd00130">
    <property type="entry name" value="PAS"/>
    <property type="match status" value="4"/>
</dbReference>
<keyword evidence="3" id="KW-0597">Phosphoprotein</keyword>
<evidence type="ECO:0000256" key="4">
    <source>
        <dbReference type="ARBA" id="ARBA00022679"/>
    </source>
</evidence>
<dbReference type="PANTHER" id="PTHR43304:SF1">
    <property type="entry name" value="PAC DOMAIN-CONTAINING PROTEIN"/>
    <property type="match status" value="1"/>
</dbReference>
<feature type="domain" description="PAS" evidence="6">
    <location>
        <begin position="421"/>
        <end position="474"/>
    </location>
</feature>
<evidence type="ECO:0000256" key="2">
    <source>
        <dbReference type="ARBA" id="ARBA00012438"/>
    </source>
</evidence>
<keyword evidence="4" id="KW-0808">Transferase</keyword>
<evidence type="ECO:0000259" key="7">
    <source>
        <dbReference type="PROSITE" id="PS50113"/>
    </source>
</evidence>
<dbReference type="EMBL" id="AP025732">
    <property type="protein sequence ID" value="BDI15539.1"/>
    <property type="molecule type" value="Genomic_DNA"/>
</dbReference>
<dbReference type="Proteomes" id="UP001055453">
    <property type="component" value="Chromosome"/>
</dbReference>
<protein>
    <recommendedName>
        <fullName evidence="2">histidine kinase</fullName>
        <ecNumber evidence="2">2.7.13.3</ecNumber>
    </recommendedName>
</protein>
<dbReference type="NCBIfam" id="TIGR00229">
    <property type="entry name" value="sensory_box"/>
    <property type="match status" value="4"/>
</dbReference>
<organism evidence="8 9">
    <name type="scientific">Nostoc cf. commune SO-36</name>
    <dbReference type="NCBI Taxonomy" id="449208"/>
    <lineage>
        <taxon>Bacteria</taxon>
        <taxon>Bacillati</taxon>
        <taxon>Cyanobacteriota</taxon>
        <taxon>Cyanophyceae</taxon>
        <taxon>Nostocales</taxon>
        <taxon>Nostocaceae</taxon>
        <taxon>Nostoc</taxon>
    </lineage>
</organism>
<gene>
    <name evidence="8" type="ORF">ANSO36C_13410</name>
</gene>
<dbReference type="SMART" id="SM00091">
    <property type="entry name" value="PAS"/>
    <property type="match status" value="4"/>
</dbReference>
<dbReference type="SUPFAM" id="SSF55785">
    <property type="entry name" value="PYP-like sensor domain (PAS domain)"/>
    <property type="match status" value="4"/>
</dbReference>